<reference evidence="1 2" key="1">
    <citation type="submission" date="2016-10" db="EMBL/GenBank/DDBJ databases">
        <title>The genome sequence of Colletotrichum fioriniae PJ7.</title>
        <authorList>
            <person name="Baroncelli R."/>
        </authorList>
    </citation>
    <scope>NUCLEOTIDE SEQUENCE [LARGE SCALE GENOMIC DNA]</scope>
    <source>
        <strain evidence="1">Col 31</strain>
    </source>
</reference>
<evidence type="ECO:0000313" key="1">
    <source>
        <dbReference type="EMBL" id="KAK1453491.1"/>
    </source>
</evidence>
<evidence type="ECO:0000313" key="2">
    <source>
        <dbReference type="Proteomes" id="UP001239795"/>
    </source>
</evidence>
<accession>A0AAI9U844</accession>
<protein>
    <submittedName>
        <fullName evidence="1">Uncharacterized protein</fullName>
    </submittedName>
</protein>
<keyword evidence="2" id="KW-1185">Reference proteome</keyword>
<comment type="caution">
    <text evidence="1">The sequence shown here is derived from an EMBL/GenBank/DDBJ whole genome shotgun (WGS) entry which is preliminary data.</text>
</comment>
<dbReference type="EMBL" id="MLGG01000035">
    <property type="protein sequence ID" value="KAK1453491.1"/>
    <property type="molecule type" value="Genomic_DNA"/>
</dbReference>
<name>A0AAI9U844_9PEZI</name>
<organism evidence="1 2">
    <name type="scientific">Colletotrichum melonis</name>
    <dbReference type="NCBI Taxonomy" id="1209925"/>
    <lineage>
        <taxon>Eukaryota</taxon>
        <taxon>Fungi</taxon>
        <taxon>Dikarya</taxon>
        <taxon>Ascomycota</taxon>
        <taxon>Pezizomycotina</taxon>
        <taxon>Sordariomycetes</taxon>
        <taxon>Hypocreomycetidae</taxon>
        <taxon>Glomerellales</taxon>
        <taxon>Glomerellaceae</taxon>
        <taxon>Colletotrichum</taxon>
        <taxon>Colletotrichum acutatum species complex</taxon>
    </lineage>
</organism>
<dbReference type="Proteomes" id="UP001239795">
    <property type="component" value="Unassembled WGS sequence"/>
</dbReference>
<proteinExistence type="predicted"/>
<gene>
    <name evidence="1" type="ORF">CMEL01_05150</name>
</gene>
<sequence>MMLWARGLSRRRRLRAGRDGMAPTPGRGRSGVYQMTVSFSRLLQRGKTLRSRIRPGGSPGTLQ</sequence>
<dbReference type="AlphaFoldDB" id="A0AAI9U844"/>